<protein>
    <submittedName>
        <fullName evidence="3">MFS transporter</fullName>
    </submittedName>
</protein>
<keyword evidence="4" id="KW-1185">Reference proteome</keyword>
<dbReference type="PIRSF" id="PIRSF017082">
    <property type="entry name" value="YflP"/>
    <property type="match status" value="1"/>
</dbReference>
<dbReference type="RefSeq" id="WP_222876297.1">
    <property type="nucleotide sequence ID" value="NZ_AP023361.1"/>
</dbReference>
<dbReference type="SUPFAM" id="SSF53850">
    <property type="entry name" value="Periplasmic binding protein-like II"/>
    <property type="match status" value="1"/>
</dbReference>
<accession>A0A6S6QT20</accession>
<gene>
    <name evidence="3" type="ORF">IZ6_03330</name>
</gene>
<dbReference type="AlphaFoldDB" id="A0A6S6QT20"/>
<name>A0A6S6QT20_9HYPH</name>
<dbReference type="InterPro" id="IPR042100">
    <property type="entry name" value="Bug_dom1"/>
</dbReference>
<dbReference type="Gene3D" id="3.40.190.10">
    <property type="entry name" value="Periplasmic binding protein-like II"/>
    <property type="match status" value="1"/>
</dbReference>
<evidence type="ECO:0000256" key="1">
    <source>
        <dbReference type="ARBA" id="ARBA00006987"/>
    </source>
</evidence>
<dbReference type="Gene3D" id="3.40.190.150">
    <property type="entry name" value="Bordetella uptake gene, domain 1"/>
    <property type="match status" value="1"/>
</dbReference>
<sequence length="330" mass="35347">MVRVTRKTVVCALLSAAMISLAPGFASAQDYPTKTVRIIVPVPPGGPTDFIARVVAERLNAMWGQPVIVESKAGATGAIANDAVSNAEPDGYTILIGNVSTNAINFAAIPKKREGVKLTPVTNLIQVPGVLTGSKELEAKSAEDLVAKMKSGELKGIKFGSTGIGTYSQIDMLRFLKQNNLEATHIAYKGAAQALPALLGNEIQLEFLNLSTGLPLVKDGRLKAFATTWPERVPELPDVPTLKELGYGDVGTSAWHGMFVTEGTPQPVIDKIYASVKSIYEQPDIQKKIADQNSKATLSKSPAEFATFVESEIVKWTKLIKDNDIKVTAD</sequence>
<dbReference type="Pfam" id="PF03401">
    <property type="entry name" value="TctC"/>
    <property type="match status" value="1"/>
</dbReference>
<dbReference type="InterPro" id="IPR005064">
    <property type="entry name" value="BUG"/>
</dbReference>
<feature type="signal peptide" evidence="2">
    <location>
        <begin position="1"/>
        <end position="28"/>
    </location>
</feature>
<dbReference type="CDD" id="cd07012">
    <property type="entry name" value="PBP2_Bug_TTT"/>
    <property type="match status" value="1"/>
</dbReference>
<dbReference type="KEGG" id="tso:IZ6_03330"/>
<reference evidence="3 4" key="1">
    <citation type="submission" date="2020-08" db="EMBL/GenBank/DDBJ databases">
        <title>Genome sequence of Rhizobiales bacterium strain IZ6.</title>
        <authorList>
            <person name="Nakai R."/>
            <person name="Naganuma T."/>
        </authorList>
    </citation>
    <scope>NUCLEOTIDE SEQUENCE [LARGE SCALE GENOMIC DNA]</scope>
    <source>
        <strain evidence="3 4">IZ6</strain>
    </source>
</reference>
<dbReference type="PANTHER" id="PTHR42928">
    <property type="entry name" value="TRICARBOXYLATE-BINDING PROTEIN"/>
    <property type="match status" value="1"/>
</dbReference>
<evidence type="ECO:0000256" key="2">
    <source>
        <dbReference type="SAM" id="SignalP"/>
    </source>
</evidence>
<organism evidence="3 4">
    <name type="scientific">Terrihabitans soli</name>
    <dbReference type="NCBI Taxonomy" id="708113"/>
    <lineage>
        <taxon>Bacteria</taxon>
        <taxon>Pseudomonadati</taxon>
        <taxon>Pseudomonadota</taxon>
        <taxon>Alphaproteobacteria</taxon>
        <taxon>Hyphomicrobiales</taxon>
        <taxon>Terrihabitans</taxon>
    </lineage>
</organism>
<proteinExistence type="inferred from homology"/>
<dbReference type="EMBL" id="AP023361">
    <property type="protein sequence ID" value="BCJ89598.1"/>
    <property type="molecule type" value="Genomic_DNA"/>
</dbReference>
<dbReference type="Proteomes" id="UP000515317">
    <property type="component" value="Chromosome"/>
</dbReference>
<evidence type="ECO:0000313" key="3">
    <source>
        <dbReference type="EMBL" id="BCJ89598.1"/>
    </source>
</evidence>
<feature type="chain" id="PRO_5028130438" evidence="2">
    <location>
        <begin position="29"/>
        <end position="330"/>
    </location>
</feature>
<comment type="similarity">
    <text evidence="1">Belongs to the UPF0065 (bug) family.</text>
</comment>
<keyword evidence="2" id="KW-0732">Signal</keyword>
<evidence type="ECO:0000313" key="4">
    <source>
        <dbReference type="Proteomes" id="UP000515317"/>
    </source>
</evidence>
<dbReference type="PANTHER" id="PTHR42928:SF5">
    <property type="entry name" value="BLR1237 PROTEIN"/>
    <property type="match status" value="1"/>
</dbReference>